<accession>A0A437MBY0</accession>
<dbReference type="OrthoDB" id="7419255at2"/>
<name>A0A437MBY0_9SPHN</name>
<proteinExistence type="predicted"/>
<dbReference type="EMBL" id="SACN01000001">
    <property type="protein sequence ID" value="RVT95152.1"/>
    <property type="molecule type" value="Genomic_DNA"/>
</dbReference>
<dbReference type="SUPFAM" id="SSF88713">
    <property type="entry name" value="Glycoside hydrolase/deacetylase"/>
    <property type="match status" value="1"/>
</dbReference>
<keyword evidence="2" id="KW-1185">Reference proteome</keyword>
<comment type="caution">
    <text evidence="1">The sequence shown here is derived from an EMBL/GenBank/DDBJ whole genome shotgun (WGS) entry which is preliminary data.</text>
</comment>
<dbReference type="InterPro" id="IPR011330">
    <property type="entry name" value="Glyco_hydro/deAcase_b/a-brl"/>
</dbReference>
<organism evidence="1 2">
    <name type="scientific">Sphingomonas crocodyli</name>
    <dbReference type="NCBI Taxonomy" id="1979270"/>
    <lineage>
        <taxon>Bacteria</taxon>
        <taxon>Pseudomonadati</taxon>
        <taxon>Pseudomonadota</taxon>
        <taxon>Alphaproteobacteria</taxon>
        <taxon>Sphingomonadales</taxon>
        <taxon>Sphingomonadaceae</taxon>
        <taxon>Sphingomonas</taxon>
    </lineage>
</organism>
<dbReference type="Gene3D" id="3.20.20.370">
    <property type="entry name" value="Glycoside hydrolase/deacetylase"/>
    <property type="match status" value="1"/>
</dbReference>
<dbReference type="Proteomes" id="UP000282971">
    <property type="component" value="Unassembled WGS sequence"/>
</dbReference>
<evidence type="ECO:0000313" key="2">
    <source>
        <dbReference type="Proteomes" id="UP000282971"/>
    </source>
</evidence>
<dbReference type="GO" id="GO:0005975">
    <property type="term" value="P:carbohydrate metabolic process"/>
    <property type="evidence" value="ECO:0007669"/>
    <property type="project" value="InterPro"/>
</dbReference>
<reference evidence="1 2" key="1">
    <citation type="submission" date="2019-01" db="EMBL/GenBank/DDBJ databases">
        <authorList>
            <person name="Chen W.-M."/>
        </authorList>
    </citation>
    <scope>NUCLEOTIDE SEQUENCE [LARGE SCALE GENOMIC DNA]</scope>
    <source>
        <strain evidence="1 2">CCP-7</strain>
    </source>
</reference>
<protein>
    <submittedName>
        <fullName evidence="1">Polysaccharide deacetylase</fullName>
    </submittedName>
</protein>
<sequence>MPPAITPDDNARTRVLLTIDTELTIRTEEQPGDWIDGYARSYEAAGVGVPYQLRVLAQYALKACFFVDPMPACLYGIEPIKRMVDPILSAGQEVQLHLHPRWYGPRDGILVGEYELNSYDLNKQRDMITKARELLMEAGVPEPCAFRAGSYAANDDTLRVLAELGFRFDSSHNGSEHPWPSSIDLPREQITPVEYLGVTEVPVTLIGDGPQTRHLQVCAVSLGELEAAIRHAGAAGLPVVNIVSHSFELANRTGTAPNRVHVRRFEALCDFLSTCRDRFPTVFFSDLDEVELDVRSDMLPNSALRRFGRMVEQIWSNQVAERGA</sequence>
<gene>
    <name evidence="1" type="ORF">EOD43_11340</name>
</gene>
<dbReference type="AlphaFoldDB" id="A0A437MBY0"/>
<evidence type="ECO:0000313" key="1">
    <source>
        <dbReference type="EMBL" id="RVT95152.1"/>
    </source>
</evidence>